<sequence length="94" mass="9978">MATLEDLEGALENLRTRVTAVETSQTDYPAMASAIKAVGETQQLLADVLRGFGTGLRDTADDSNQRIRSLEASAAQITASVGEIKTLLAQALTR</sequence>
<evidence type="ECO:0000313" key="2">
    <source>
        <dbReference type="Proteomes" id="UP000467236"/>
    </source>
</evidence>
<dbReference type="KEGG" id="mshj:MSHI_39650"/>
<protein>
    <submittedName>
        <fullName evidence="1">Uncharacterized protein</fullName>
    </submittedName>
</protein>
<proteinExistence type="predicted"/>
<gene>
    <name evidence="1" type="ORF">MSHI_39650</name>
</gene>
<reference evidence="1 2" key="1">
    <citation type="journal article" date="2019" name="Emerg. Microbes Infect.">
        <title>Comprehensive subspecies identification of 175 nontuberculous mycobacteria species based on 7547 genomic profiles.</title>
        <authorList>
            <person name="Matsumoto Y."/>
            <person name="Kinjo T."/>
            <person name="Motooka D."/>
            <person name="Nabeya D."/>
            <person name="Jung N."/>
            <person name="Uechi K."/>
            <person name="Horii T."/>
            <person name="Iida T."/>
            <person name="Fujita J."/>
            <person name="Nakamura S."/>
        </authorList>
    </citation>
    <scope>NUCLEOTIDE SEQUENCE [LARGE SCALE GENOMIC DNA]</scope>
    <source>
        <strain evidence="1 2">JCM 14233</strain>
    </source>
</reference>
<dbReference type="AlphaFoldDB" id="A0A7I7MY23"/>
<keyword evidence="2" id="KW-1185">Reference proteome</keyword>
<dbReference type="EMBL" id="AP022575">
    <property type="protein sequence ID" value="BBX76059.1"/>
    <property type="molecule type" value="Genomic_DNA"/>
</dbReference>
<evidence type="ECO:0000313" key="1">
    <source>
        <dbReference type="EMBL" id="BBX76059.1"/>
    </source>
</evidence>
<dbReference type="Proteomes" id="UP000467236">
    <property type="component" value="Chromosome"/>
</dbReference>
<accession>A0A7I7MY23</accession>
<name>A0A7I7MY23_9MYCO</name>
<dbReference type="RefSeq" id="WP_083048529.1">
    <property type="nucleotide sequence ID" value="NZ_AP022575.1"/>
</dbReference>
<organism evidence="1 2">
    <name type="scientific">Mycobacterium shinjukuense</name>
    <dbReference type="NCBI Taxonomy" id="398694"/>
    <lineage>
        <taxon>Bacteria</taxon>
        <taxon>Bacillati</taxon>
        <taxon>Actinomycetota</taxon>
        <taxon>Actinomycetes</taxon>
        <taxon>Mycobacteriales</taxon>
        <taxon>Mycobacteriaceae</taxon>
        <taxon>Mycobacterium</taxon>
    </lineage>
</organism>